<dbReference type="Proteomes" id="UP001327560">
    <property type="component" value="Chromosome 1"/>
</dbReference>
<protein>
    <submittedName>
        <fullName evidence="2">Filament-like plant protein 7</fullName>
    </submittedName>
</protein>
<evidence type="ECO:0000313" key="3">
    <source>
        <dbReference type="Proteomes" id="UP001327560"/>
    </source>
</evidence>
<evidence type="ECO:0000256" key="1">
    <source>
        <dbReference type="SAM" id="MobiDB-lite"/>
    </source>
</evidence>
<gene>
    <name evidence="2" type="ORF">Cni_G00519</name>
</gene>
<proteinExistence type="predicted"/>
<feature type="compositionally biased region" description="Polar residues" evidence="1">
    <location>
        <begin position="26"/>
        <end position="35"/>
    </location>
</feature>
<sequence>MSKELKPPNMTDMGCTEAPNLPAAASENSNTGYKININHNSQSSIRSVFQLSTKKSPATLSALNDRNKHKSGVEAGMLMIVPKTQGGISLLRRLLMQRKRKSIARLKLPVSA</sequence>
<evidence type="ECO:0000313" key="2">
    <source>
        <dbReference type="EMBL" id="WOK91828.1"/>
    </source>
</evidence>
<name>A0AAQ3JMK1_9LILI</name>
<accession>A0AAQ3JMK1</accession>
<keyword evidence="3" id="KW-1185">Reference proteome</keyword>
<reference evidence="2 3" key="1">
    <citation type="submission" date="2023-10" db="EMBL/GenBank/DDBJ databases">
        <title>Chromosome-scale genome assembly provides insights into flower coloration mechanisms of Canna indica.</title>
        <authorList>
            <person name="Li C."/>
        </authorList>
    </citation>
    <scope>NUCLEOTIDE SEQUENCE [LARGE SCALE GENOMIC DNA]</scope>
    <source>
        <tissue evidence="2">Flower</tissue>
    </source>
</reference>
<organism evidence="2 3">
    <name type="scientific">Canna indica</name>
    <name type="common">Indian-shot</name>
    <dbReference type="NCBI Taxonomy" id="4628"/>
    <lineage>
        <taxon>Eukaryota</taxon>
        <taxon>Viridiplantae</taxon>
        <taxon>Streptophyta</taxon>
        <taxon>Embryophyta</taxon>
        <taxon>Tracheophyta</taxon>
        <taxon>Spermatophyta</taxon>
        <taxon>Magnoliopsida</taxon>
        <taxon>Liliopsida</taxon>
        <taxon>Zingiberales</taxon>
        <taxon>Cannaceae</taxon>
        <taxon>Canna</taxon>
    </lineage>
</organism>
<dbReference type="EMBL" id="CP136890">
    <property type="protein sequence ID" value="WOK91828.1"/>
    <property type="molecule type" value="Genomic_DNA"/>
</dbReference>
<feature type="region of interest" description="Disordered" evidence="1">
    <location>
        <begin position="1"/>
        <end position="35"/>
    </location>
</feature>
<dbReference type="AlphaFoldDB" id="A0AAQ3JMK1"/>